<name>A0A976R7C1_9VIRU</name>
<proteinExistence type="inferred from homology"/>
<dbReference type="Gene3D" id="2.60.169.10">
    <property type="entry name" value="Microviridae F protein"/>
    <property type="match status" value="1"/>
</dbReference>
<evidence type="ECO:0000256" key="2">
    <source>
        <dbReference type="ARBA" id="ARBA00009963"/>
    </source>
</evidence>
<comment type="similarity">
    <text evidence="2">Belongs to the microviridae F protein family.</text>
</comment>
<accession>A0A976R7C1</accession>
<protein>
    <submittedName>
        <fullName evidence="6">Uncharacterized protein</fullName>
    </submittedName>
</protein>
<evidence type="ECO:0000256" key="3">
    <source>
        <dbReference type="ARBA" id="ARBA00022431"/>
    </source>
</evidence>
<evidence type="ECO:0000256" key="5">
    <source>
        <dbReference type="ARBA" id="ARBA00022844"/>
    </source>
</evidence>
<dbReference type="InterPro" id="IPR037002">
    <property type="entry name" value="Microviridae_protein_F_sf"/>
</dbReference>
<organism evidence="6">
    <name type="scientific">Peromfec virus RodF8_9</name>
    <dbReference type="NCBI Taxonomy" id="2929390"/>
    <lineage>
        <taxon>Viruses</taxon>
        <taxon>Monodnaviria</taxon>
        <taxon>Sangervirae</taxon>
        <taxon>Phixviricota</taxon>
        <taxon>Malgrandaviricetes</taxon>
        <taxon>Petitvirales</taxon>
        <taxon>Microviridae</taxon>
    </lineage>
</organism>
<sequence length="137" mass="15891">MSVWSKEHNPETSLKRNTFPQSFLNNLTFNFGQIIPFFCAETLSGDTFELDTALGLRFLPTLFPLQGRIRADVHYFYVRSRNLYNEFKEWYTGGTVDKQMPYLDGLKSDFFKTGSLADYFNIPTVVNLSDDDKIFSI</sequence>
<evidence type="ECO:0000256" key="4">
    <source>
        <dbReference type="ARBA" id="ARBA00022561"/>
    </source>
</evidence>
<dbReference type="GO" id="GO:0005198">
    <property type="term" value="F:structural molecule activity"/>
    <property type="evidence" value="ECO:0007669"/>
    <property type="project" value="InterPro"/>
</dbReference>
<keyword evidence="4" id="KW-0167">Capsid protein</keyword>
<dbReference type="Pfam" id="PF02305">
    <property type="entry name" value="Phage_F"/>
    <property type="match status" value="1"/>
</dbReference>
<keyword evidence="5" id="KW-0946">Virion</keyword>
<reference evidence="6" key="1">
    <citation type="submission" date="2022-02" db="EMBL/GenBank/DDBJ databases">
        <title>Towards deciphering the DNA virus diversity associated with rodent species in the families Cricetidae and Heteromyidae.</title>
        <authorList>
            <person name="Lund M."/>
            <person name="Larsen B.B."/>
            <person name="Gryseels S."/>
            <person name="Kraberger S."/>
            <person name="Rowsey D.M."/>
            <person name="Steger L."/>
            <person name="Yule K.M."/>
            <person name="Upham N.S."/>
            <person name="Worobey M."/>
            <person name="Van Doorslaer K."/>
            <person name="Varsani A."/>
        </authorList>
    </citation>
    <scope>NUCLEOTIDE SEQUENCE</scope>
    <source>
        <strain evidence="6">NeonRodF8_9</strain>
    </source>
</reference>
<dbReference type="EMBL" id="OM869655">
    <property type="protein sequence ID" value="UPW41729.1"/>
    <property type="molecule type" value="Genomic_DNA"/>
</dbReference>
<evidence type="ECO:0000313" key="6">
    <source>
        <dbReference type="EMBL" id="UPW41729.1"/>
    </source>
</evidence>
<dbReference type="InterPro" id="IPR003514">
    <property type="entry name" value="Microviridae_protein_F"/>
</dbReference>
<evidence type="ECO:0000256" key="1">
    <source>
        <dbReference type="ARBA" id="ARBA00004328"/>
    </source>
</evidence>
<dbReference type="InterPro" id="IPR016184">
    <property type="entry name" value="Capsid/spike_ssDNA_virus"/>
</dbReference>
<dbReference type="GO" id="GO:0039615">
    <property type="term" value="C:T=1 icosahedral viral capsid"/>
    <property type="evidence" value="ECO:0007669"/>
    <property type="project" value="UniProtKB-KW"/>
</dbReference>
<keyword evidence="3" id="KW-1140">T=1 icosahedral capsid protein</keyword>
<dbReference type="SUPFAM" id="SSF88645">
    <property type="entry name" value="ssDNA viruses"/>
    <property type="match status" value="1"/>
</dbReference>
<comment type="subcellular location">
    <subcellularLocation>
        <location evidence="1">Virion</location>
    </subcellularLocation>
</comment>